<organism evidence="1 2">
    <name type="scientific">Streptomyces zinciresistens K42</name>
    <dbReference type="NCBI Taxonomy" id="700597"/>
    <lineage>
        <taxon>Bacteria</taxon>
        <taxon>Bacillati</taxon>
        <taxon>Actinomycetota</taxon>
        <taxon>Actinomycetes</taxon>
        <taxon>Kitasatosporales</taxon>
        <taxon>Streptomycetaceae</taxon>
        <taxon>Streptomyces</taxon>
    </lineage>
</organism>
<name>G2G8R6_9ACTN</name>
<dbReference type="EMBL" id="AGBF01000019">
    <property type="protein sequence ID" value="EGX60131.1"/>
    <property type="molecule type" value="Genomic_DNA"/>
</dbReference>
<evidence type="ECO:0000313" key="1">
    <source>
        <dbReference type="EMBL" id="EGX60131.1"/>
    </source>
</evidence>
<gene>
    <name evidence="1" type="ORF">SZN_09421</name>
</gene>
<comment type="caution">
    <text evidence="1">The sequence shown here is derived from an EMBL/GenBank/DDBJ whole genome shotgun (WGS) entry which is preliminary data.</text>
</comment>
<proteinExistence type="predicted"/>
<keyword evidence="2" id="KW-1185">Reference proteome</keyword>
<sequence length="32" mass="3540">MSCILAASWFTALTVVTSGIPLGHTYCPWRRT</sequence>
<accession>G2G8R6</accession>
<evidence type="ECO:0000313" key="2">
    <source>
        <dbReference type="Proteomes" id="UP000004217"/>
    </source>
</evidence>
<protein>
    <submittedName>
        <fullName evidence="1">Uncharacterized protein</fullName>
    </submittedName>
</protein>
<dbReference type="Proteomes" id="UP000004217">
    <property type="component" value="Unassembled WGS sequence"/>
</dbReference>
<reference evidence="1 2" key="1">
    <citation type="submission" date="2011-08" db="EMBL/GenBank/DDBJ databases">
        <authorList>
            <person name="Lin Y."/>
            <person name="Hao X."/>
            <person name="Johnstone L."/>
            <person name="Miller S.J."/>
            <person name="Wei G."/>
            <person name="Rensing C."/>
        </authorList>
    </citation>
    <scope>NUCLEOTIDE SEQUENCE [LARGE SCALE GENOMIC DNA]</scope>
    <source>
        <strain evidence="1 2">K42</strain>
    </source>
</reference>
<dbReference type="AlphaFoldDB" id="G2G8R6"/>